<feature type="domain" description="CxC6 like cysteine cluster associated with KDZ" evidence="2">
    <location>
        <begin position="309"/>
        <end position="373"/>
    </location>
</feature>
<feature type="non-terminal residue" evidence="3">
    <location>
        <position position="390"/>
    </location>
</feature>
<evidence type="ECO:0000313" key="4">
    <source>
        <dbReference type="Proteomes" id="UP001556367"/>
    </source>
</evidence>
<dbReference type="InterPro" id="IPR040898">
    <property type="entry name" value="CxC6"/>
</dbReference>
<proteinExistence type="predicted"/>
<evidence type="ECO:0000313" key="3">
    <source>
        <dbReference type="EMBL" id="KAL0954922.1"/>
    </source>
</evidence>
<organism evidence="3 4">
    <name type="scientific">Hohenbuehelia grisea</name>
    <dbReference type="NCBI Taxonomy" id="104357"/>
    <lineage>
        <taxon>Eukaryota</taxon>
        <taxon>Fungi</taxon>
        <taxon>Dikarya</taxon>
        <taxon>Basidiomycota</taxon>
        <taxon>Agaricomycotina</taxon>
        <taxon>Agaricomycetes</taxon>
        <taxon>Agaricomycetidae</taxon>
        <taxon>Agaricales</taxon>
        <taxon>Pleurotineae</taxon>
        <taxon>Pleurotaceae</taxon>
        <taxon>Hohenbuehelia</taxon>
    </lineage>
</organism>
<comment type="caution">
    <text evidence="3">The sequence shown here is derived from an EMBL/GenBank/DDBJ whole genome shotgun (WGS) entry which is preliminary data.</text>
</comment>
<evidence type="ECO:0000259" key="2">
    <source>
        <dbReference type="Pfam" id="PF18721"/>
    </source>
</evidence>
<evidence type="ECO:0000259" key="1">
    <source>
        <dbReference type="Pfam" id="PF18718"/>
    </source>
</evidence>
<protein>
    <recommendedName>
        <fullName evidence="5">CxC5 like cysteine cluster associated with KDZ domain-containing protein</fullName>
    </recommendedName>
</protein>
<gene>
    <name evidence="3" type="ORF">HGRIS_003855</name>
</gene>
<feature type="domain" description="CxC5 like cysteine cluster associated with KDZ" evidence="1">
    <location>
        <begin position="93"/>
        <end position="208"/>
    </location>
</feature>
<evidence type="ECO:0008006" key="5">
    <source>
        <dbReference type="Google" id="ProtNLM"/>
    </source>
</evidence>
<sequence length="390" mass="44497">MKTYHLMTLMRLAAVLKRDILLPQPINTPHDQAPKYLPPTIEAFLADALGILAKDVRYCWSAIKEEVWDMPTVVLTAVEEEMFKVHGWKRGLTSRSLYPPSQYCTNVVCSKQGSVLKREEQRQAVLYTLANGAQPAWSIHVACTACHSNCHHNFSVHNDVRTYYAGVPEYVQVGDHQFVEAKLVELWITSMLVGWVSATNCARLYDLALSGRNTENAAEGGWQFGFKLTTGHVWDVFVIKTLMEDRVRHQTLLEVPHTGKQRERFNSLMEERNTRIVLQGQDEVPHTCNRCTRIFKGKDGETRRCQVIVTDGLTLGDPCCAVPNCKEPLQSNKHRFCRTHFPQHDICAIRGCENPATAKNKTCDLPQHREMERLSLERGKSMFTLKHRLL</sequence>
<dbReference type="Pfam" id="PF18721">
    <property type="entry name" value="CxC6"/>
    <property type="match status" value="1"/>
</dbReference>
<dbReference type="InterPro" id="IPR041539">
    <property type="entry name" value="CxC5"/>
</dbReference>
<dbReference type="EMBL" id="JASNQZ010000007">
    <property type="protein sequence ID" value="KAL0954922.1"/>
    <property type="molecule type" value="Genomic_DNA"/>
</dbReference>
<reference evidence="4" key="1">
    <citation type="submission" date="2024-06" db="EMBL/GenBank/DDBJ databases">
        <title>Multi-omics analyses provide insights into the biosynthesis of the anticancer antibiotic pleurotin in Hohenbuehelia grisea.</title>
        <authorList>
            <person name="Weaver J.A."/>
            <person name="Alberti F."/>
        </authorList>
    </citation>
    <scope>NUCLEOTIDE SEQUENCE [LARGE SCALE GENOMIC DNA]</scope>
    <source>
        <strain evidence="4">T-177</strain>
    </source>
</reference>
<dbReference type="Pfam" id="PF18718">
    <property type="entry name" value="CxC5"/>
    <property type="match status" value="1"/>
</dbReference>
<keyword evidence="4" id="KW-1185">Reference proteome</keyword>
<accession>A0ABR3JHC3</accession>
<dbReference type="Proteomes" id="UP001556367">
    <property type="component" value="Unassembled WGS sequence"/>
</dbReference>
<name>A0ABR3JHC3_9AGAR</name>